<protein>
    <submittedName>
        <fullName evidence="3">RGS domain-containing protein</fullName>
    </submittedName>
</protein>
<evidence type="ECO:0000313" key="2">
    <source>
        <dbReference type="Proteomes" id="UP000095287"/>
    </source>
</evidence>
<proteinExistence type="predicted"/>
<evidence type="ECO:0000256" key="1">
    <source>
        <dbReference type="SAM" id="Phobius"/>
    </source>
</evidence>
<keyword evidence="1" id="KW-1133">Transmembrane helix</keyword>
<feature type="transmembrane region" description="Helical" evidence="1">
    <location>
        <begin position="350"/>
        <end position="371"/>
    </location>
</feature>
<keyword evidence="1" id="KW-0472">Membrane</keyword>
<name>A0A1I7ZWN6_9BILA</name>
<keyword evidence="1" id="KW-0812">Transmembrane</keyword>
<organism evidence="2 3">
    <name type="scientific">Steinernema glaseri</name>
    <dbReference type="NCBI Taxonomy" id="37863"/>
    <lineage>
        <taxon>Eukaryota</taxon>
        <taxon>Metazoa</taxon>
        <taxon>Ecdysozoa</taxon>
        <taxon>Nematoda</taxon>
        <taxon>Chromadorea</taxon>
        <taxon>Rhabditida</taxon>
        <taxon>Tylenchina</taxon>
        <taxon>Panagrolaimomorpha</taxon>
        <taxon>Strongyloidoidea</taxon>
        <taxon>Steinernematidae</taxon>
        <taxon>Steinernema</taxon>
    </lineage>
</organism>
<sequence length="417" mass="48962">MYPQHAQKDRFYLRLEEFKAHFRHHVFANLKQLYANHQRVKELERNETKVLQELTEDVTPLERPLEVAGMHFIQSQSIMSKWLGSFLKMHSDWRENNTEPVSFSLKDNEEIISKRRVMKECKVEVHQQILALFFQSLAVHIVEGISPMGSGNDSSYEDTFLSNMRGQIEVQFPESARFPEIWEDIETYFYDELFDHLSGIPETTYKELTRKPHAIYELATYYQNHIDVIFSEKEVESLAVHIVEGISPMGSGNDSSYEDTFLSNMRGQIEVQFPESARFPEIWDEIETYFYDELFDHLSGIPETTYKELIRKPHAIYELATYYQNHIDVIFSEKGVEKTRMEATMKLPHFAYIVTLVALTFTAGFVVGHIASKFYQTEKLFAFMRFGQNEEPRDVVLFGKEDRSIAESQDNDVYIHF</sequence>
<keyword evidence="2" id="KW-1185">Reference proteome</keyword>
<evidence type="ECO:0000313" key="3">
    <source>
        <dbReference type="WBParaSite" id="L893_g30343.t1"/>
    </source>
</evidence>
<dbReference type="AlphaFoldDB" id="A0A1I7ZWN6"/>
<dbReference type="WBParaSite" id="L893_g30343.t1">
    <property type="protein sequence ID" value="L893_g30343.t1"/>
    <property type="gene ID" value="L893_g30343"/>
</dbReference>
<accession>A0A1I7ZWN6</accession>
<reference evidence="3" key="1">
    <citation type="submission" date="2016-11" db="UniProtKB">
        <authorList>
            <consortium name="WormBaseParasite"/>
        </authorList>
    </citation>
    <scope>IDENTIFICATION</scope>
</reference>
<dbReference type="Proteomes" id="UP000095287">
    <property type="component" value="Unplaced"/>
</dbReference>